<organism evidence="3 4">
    <name type="scientific">Lentithecium fluviatile CBS 122367</name>
    <dbReference type="NCBI Taxonomy" id="1168545"/>
    <lineage>
        <taxon>Eukaryota</taxon>
        <taxon>Fungi</taxon>
        <taxon>Dikarya</taxon>
        <taxon>Ascomycota</taxon>
        <taxon>Pezizomycotina</taxon>
        <taxon>Dothideomycetes</taxon>
        <taxon>Pleosporomycetidae</taxon>
        <taxon>Pleosporales</taxon>
        <taxon>Massarineae</taxon>
        <taxon>Lentitheciaceae</taxon>
        <taxon>Lentithecium</taxon>
    </lineage>
</organism>
<dbReference type="EMBL" id="MU005581">
    <property type="protein sequence ID" value="KAF2684313.1"/>
    <property type="molecule type" value="Genomic_DNA"/>
</dbReference>
<accession>A0A6G1J267</accession>
<feature type="region of interest" description="Disordered" evidence="1">
    <location>
        <begin position="55"/>
        <end position="124"/>
    </location>
</feature>
<reference evidence="3" key="1">
    <citation type="journal article" date="2020" name="Stud. Mycol.">
        <title>101 Dothideomycetes genomes: a test case for predicting lifestyles and emergence of pathogens.</title>
        <authorList>
            <person name="Haridas S."/>
            <person name="Albert R."/>
            <person name="Binder M."/>
            <person name="Bloem J."/>
            <person name="Labutti K."/>
            <person name="Salamov A."/>
            <person name="Andreopoulos B."/>
            <person name="Baker S."/>
            <person name="Barry K."/>
            <person name="Bills G."/>
            <person name="Bluhm B."/>
            <person name="Cannon C."/>
            <person name="Castanera R."/>
            <person name="Culley D."/>
            <person name="Daum C."/>
            <person name="Ezra D."/>
            <person name="Gonzalez J."/>
            <person name="Henrissat B."/>
            <person name="Kuo A."/>
            <person name="Liang C."/>
            <person name="Lipzen A."/>
            <person name="Lutzoni F."/>
            <person name="Magnuson J."/>
            <person name="Mondo S."/>
            <person name="Nolan M."/>
            <person name="Ohm R."/>
            <person name="Pangilinan J."/>
            <person name="Park H.-J."/>
            <person name="Ramirez L."/>
            <person name="Alfaro M."/>
            <person name="Sun H."/>
            <person name="Tritt A."/>
            <person name="Yoshinaga Y."/>
            <person name="Zwiers L.-H."/>
            <person name="Turgeon B."/>
            <person name="Goodwin S."/>
            <person name="Spatafora J."/>
            <person name="Crous P."/>
            <person name="Grigoriev I."/>
        </authorList>
    </citation>
    <scope>NUCLEOTIDE SEQUENCE</scope>
    <source>
        <strain evidence="3">CBS 122367</strain>
    </source>
</reference>
<evidence type="ECO:0000256" key="1">
    <source>
        <dbReference type="SAM" id="MobiDB-lite"/>
    </source>
</evidence>
<gene>
    <name evidence="3" type="ORF">K458DRAFT_30056</name>
</gene>
<dbReference type="Pfam" id="PF00069">
    <property type="entry name" value="Pkinase"/>
    <property type="match status" value="1"/>
</dbReference>
<dbReference type="Proteomes" id="UP000799291">
    <property type="component" value="Unassembled WGS sequence"/>
</dbReference>
<protein>
    <submittedName>
        <fullName evidence="3">Kinase-like protein</fullName>
    </submittedName>
</protein>
<evidence type="ECO:0000313" key="3">
    <source>
        <dbReference type="EMBL" id="KAF2684313.1"/>
    </source>
</evidence>
<feature type="compositionally biased region" description="Polar residues" evidence="1">
    <location>
        <begin position="55"/>
        <end position="64"/>
    </location>
</feature>
<dbReference type="PANTHER" id="PTHR44167:SF24">
    <property type="entry name" value="SERINE_THREONINE-PROTEIN KINASE CHK2"/>
    <property type="match status" value="1"/>
</dbReference>
<evidence type="ECO:0000259" key="2">
    <source>
        <dbReference type="PROSITE" id="PS50011"/>
    </source>
</evidence>
<keyword evidence="4" id="KW-1185">Reference proteome</keyword>
<dbReference type="PANTHER" id="PTHR44167">
    <property type="entry name" value="OVARIAN-SPECIFIC SERINE/THREONINE-PROTEIN KINASE LOK-RELATED"/>
    <property type="match status" value="1"/>
</dbReference>
<evidence type="ECO:0000313" key="4">
    <source>
        <dbReference type="Proteomes" id="UP000799291"/>
    </source>
</evidence>
<dbReference type="GO" id="GO:0044773">
    <property type="term" value="P:mitotic DNA damage checkpoint signaling"/>
    <property type="evidence" value="ECO:0007669"/>
    <property type="project" value="TreeGrafter"/>
</dbReference>
<sequence>MCRIETHVVSGPDGRQQIIETTHRCGKSRDGRLCSTVVINNGDNTFNRSSVFTTVQNQRDPQQSELKREGENLRSGAPRPEEEEPEIDPWLSDGDDVKNEEDGSSSPKSRAVLPKPAWGNPSSRAKLWIEHEQRLDRSTSSAPNSAYFSARSEAFHSAVSSLHPSNEQRKPAPPQQKTTEYIEILRQLQLWPVNPEDEQNWSGRGQHVEFQQNKKERQFLGRILSVEDLLGSTSSAIVQSVRCKRILLARKTISCNRNMTRDKAIEEVAHLNRLSHAHVVRVIGTYVIGQELSILLYPVAEWNLETFLQVTSGHLLGPQRRRQLLPKFMVCLVNTLAFIHQSMTKHMDIKPKNILVKGKFPGEVEYRVYIADFGIARAYTSLEAAETEGPTMFTRKYAAPEVVDFDKRGFPADIFSMGCVFTEMIADYAIPPDAYQSMAQDPFFNGSLSKPPTTTELTVSLSSLRGILKANGNGDTSYQANVDAVRGFLDTVYSEVNSVGPRPYSVRPERFKDFIEVTKAMISVDPSRRPSAAELVEKWGTNPCCTKGPEPLAAVLAL</sequence>
<dbReference type="PROSITE" id="PS50011">
    <property type="entry name" value="PROTEIN_KINASE_DOM"/>
    <property type="match status" value="1"/>
</dbReference>
<proteinExistence type="predicted"/>
<dbReference type="CDD" id="cd00180">
    <property type="entry name" value="PKc"/>
    <property type="match status" value="1"/>
</dbReference>
<dbReference type="InterPro" id="IPR000719">
    <property type="entry name" value="Prot_kinase_dom"/>
</dbReference>
<dbReference type="OrthoDB" id="4062651at2759"/>
<dbReference type="AlphaFoldDB" id="A0A6G1J267"/>
<dbReference type="Gene3D" id="3.30.200.20">
    <property type="entry name" value="Phosphorylase Kinase, domain 1"/>
    <property type="match status" value="1"/>
</dbReference>
<dbReference type="Gene3D" id="1.10.510.10">
    <property type="entry name" value="Transferase(Phosphotransferase) domain 1"/>
    <property type="match status" value="1"/>
</dbReference>
<keyword evidence="3" id="KW-0808">Transferase</keyword>
<dbReference type="GO" id="GO:0005524">
    <property type="term" value="F:ATP binding"/>
    <property type="evidence" value="ECO:0007669"/>
    <property type="project" value="InterPro"/>
</dbReference>
<dbReference type="InterPro" id="IPR011009">
    <property type="entry name" value="Kinase-like_dom_sf"/>
</dbReference>
<keyword evidence="3" id="KW-0418">Kinase</keyword>
<dbReference type="SMART" id="SM00220">
    <property type="entry name" value="S_TKc"/>
    <property type="match status" value="1"/>
</dbReference>
<dbReference type="GO" id="GO:0004674">
    <property type="term" value="F:protein serine/threonine kinase activity"/>
    <property type="evidence" value="ECO:0007669"/>
    <property type="project" value="TreeGrafter"/>
</dbReference>
<feature type="domain" description="Protein kinase" evidence="2">
    <location>
        <begin position="224"/>
        <end position="545"/>
    </location>
</feature>
<dbReference type="SUPFAM" id="SSF56112">
    <property type="entry name" value="Protein kinase-like (PK-like)"/>
    <property type="match status" value="1"/>
</dbReference>
<name>A0A6G1J267_9PLEO</name>
<dbReference type="GO" id="GO:0005634">
    <property type="term" value="C:nucleus"/>
    <property type="evidence" value="ECO:0007669"/>
    <property type="project" value="TreeGrafter"/>
</dbReference>